<dbReference type="InterPro" id="IPR051310">
    <property type="entry name" value="MCP_chemotaxis"/>
</dbReference>
<dbReference type="Pfam" id="PF13426">
    <property type="entry name" value="PAS_9"/>
    <property type="match status" value="1"/>
</dbReference>
<dbReference type="Proteomes" id="UP000501466">
    <property type="component" value="Chromosome"/>
</dbReference>
<evidence type="ECO:0000256" key="7">
    <source>
        <dbReference type="SAM" id="Phobius"/>
    </source>
</evidence>
<gene>
    <name evidence="11" type="ORF">THMIRHAT_01620</name>
</gene>
<proteinExistence type="inferred from homology"/>
<feature type="coiled-coil region" evidence="6">
    <location>
        <begin position="884"/>
        <end position="935"/>
    </location>
</feature>
<keyword evidence="2" id="KW-0488">Methylation</keyword>
<dbReference type="PROSITE" id="PS50112">
    <property type="entry name" value="PAS"/>
    <property type="match status" value="1"/>
</dbReference>
<feature type="domain" description="HAMP" evidence="10">
    <location>
        <begin position="658"/>
        <end position="710"/>
    </location>
</feature>
<evidence type="ECO:0000256" key="1">
    <source>
        <dbReference type="ARBA" id="ARBA00004370"/>
    </source>
</evidence>
<dbReference type="Pfam" id="PF00672">
    <property type="entry name" value="HAMP"/>
    <property type="match status" value="1"/>
</dbReference>
<dbReference type="InterPro" id="IPR003660">
    <property type="entry name" value="HAMP_dom"/>
</dbReference>
<evidence type="ECO:0000256" key="6">
    <source>
        <dbReference type="SAM" id="Coils"/>
    </source>
</evidence>
<evidence type="ECO:0000259" key="8">
    <source>
        <dbReference type="PROSITE" id="PS50111"/>
    </source>
</evidence>
<dbReference type="InterPro" id="IPR004089">
    <property type="entry name" value="MCPsignal_dom"/>
</dbReference>
<dbReference type="Gene3D" id="3.30.450.20">
    <property type="entry name" value="PAS domain"/>
    <property type="match status" value="1"/>
</dbReference>
<evidence type="ECO:0000259" key="9">
    <source>
        <dbReference type="PROSITE" id="PS50112"/>
    </source>
</evidence>
<keyword evidence="7" id="KW-0812">Transmembrane</keyword>
<dbReference type="CDD" id="cd11386">
    <property type="entry name" value="MCP_signal"/>
    <property type="match status" value="1"/>
</dbReference>
<evidence type="ECO:0000256" key="2">
    <source>
        <dbReference type="ARBA" id="ARBA00022481"/>
    </source>
</evidence>
<dbReference type="InterPro" id="IPR000014">
    <property type="entry name" value="PAS"/>
</dbReference>
<name>A0A6F8PK08_9GAMM</name>
<dbReference type="CDD" id="cd00130">
    <property type="entry name" value="PAS"/>
    <property type="match status" value="1"/>
</dbReference>
<organism evidence="11 12">
    <name type="scientific">Thiosulfativibrio zosterae</name>
    <dbReference type="NCBI Taxonomy" id="2675053"/>
    <lineage>
        <taxon>Bacteria</taxon>
        <taxon>Pseudomonadati</taxon>
        <taxon>Pseudomonadota</taxon>
        <taxon>Gammaproteobacteria</taxon>
        <taxon>Thiotrichales</taxon>
        <taxon>Piscirickettsiaceae</taxon>
        <taxon>Thiosulfativibrio</taxon>
    </lineage>
</organism>
<dbReference type="PROSITE" id="PS50885">
    <property type="entry name" value="HAMP"/>
    <property type="match status" value="2"/>
</dbReference>
<sequence>MNQNIRLAANVDADGKIIYINNDYLKWTGYDAAELIGQSVLSLRAPNFPKLIQTTIYEQMRKNQSVQFPVQEAKKNGELYWADMAIQPIFEGGVYQGYTSVKRIQEDAKRIAEAEKLYQQIQQGKLVYTNGDWVSAAKHKWLTGLRLQTASLMTKTVGALLVVSLIILAIAFVDEQASLAKIEKDAAELRAQNIKDVIDNKMDKKAEVGLTNALGITFTEQIQKLIAEENVPELLGMLSGMGKHYADQSNYKNIKLHFVNEYGVSFLKSWLPLNKQKAADMSDRGYIKAMMQKPETLVANALSSAGFNVKSIVPIVINGRYEGFVEFIQGVGSIRRDFANLGQQYLIAMSVDYAMKGDEFRQKNAQNIPVSADKKWVVGNDKHFSMEVSGPQIEVLRQTDLDTLFKQGYLVTSEYYHAAVPVYDHGQKLMGYHIVTEPVANFANYVNELSQVVKDDFQKLVFALVLLMLLASLLLWNMIIKPLKAVQSTMLHAVENHDLFARVRHYSKDEIGQLGRAYNQQSMLSQCLVAEANAAMEELQAGRLSYRINTPFDSDFGFLKDRINQTCTTLESTFAVVEQSMEALVKGEFHQRVPHDLPGEYAKVVLTCETAMVQLSEVFKDINEVMQFAARGKLDERIHKLQHGDIALLQNSINESLALIQKGFGEVIAASQRMAKGDFSEPMTGQYEFALNDAKQAINDSMQSLTRTLSEMKAVAFQVNDNTLNVAEGTQSLNQRTQEQAASLEQTSAAMEQTTAQIRSNLENTQVAAQIAHKQSALLADANQLMIETKSSMHNIETVSQRIREITGLIDSIAFQTNLLALNAAVEAARAGEHGRGFAVVAAEVRSLAGKSADATKQIGALIESTAQAVQIGVSQVDKVGSSLEQITSETQRMSSLVEEIERASQEQSQGVDEVNKAISNIDSMTQQNAALVEETTAATEGLQQSSESLQQSINQFKLQNQLK</sequence>
<dbReference type="FunFam" id="1.10.287.950:FF:000001">
    <property type="entry name" value="Methyl-accepting chemotaxis sensory transducer"/>
    <property type="match status" value="1"/>
</dbReference>
<dbReference type="GO" id="GO:0007165">
    <property type="term" value="P:signal transduction"/>
    <property type="evidence" value="ECO:0007669"/>
    <property type="project" value="UniProtKB-KW"/>
</dbReference>
<dbReference type="SMART" id="SM00283">
    <property type="entry name" value="MA"/>
    <property type="match status" value="1"/>
</dbReference>
<evidence type="ECO:0000256" key="4">
    <source>
        <dbReference type="ARBA" id="ARBA00029447"/>
    </source>
</evidence>
<dbReference type="GO" id="GO:0006935">
    <property type="term" value="P:chemotaxis"/>
    <property type="evidence" value="ECO:0007669"/>
    <property type="project" value="TreeGrafter"/>
</dbReference>
<evidence type="ECO:0008006" key="13">
    <source>
        <dbReference type="Google" id="ProtNLM"/>
    </source>
</evidence>
<dbReference type="NCBIfam" id="TIGR00229">
    <property type="entry name" value="sensory_box"/>
    <property type="match status" value="1"/>
</dbReference>
<dbReference type="GO" id="GO:0004888">
    <property type="term" value="F:transmembrane signaling receptor activity"/>
    <property type="evidence" value="ECO:0007669"/>
    <property type="project" value="TreeGrafter"/>
</dbReference>
<dbReference type="CDD" id="cd06225">
    <property type="entry name" value="HAMP"/>
    <property type="match status" value="1"/>
</dbReference>
<dbReference type="GO" id="GO:0005886">
    <property type="term" value="C:plasma membrane"/>
    <property type="evidence" value="ECO:0007669"/>
    <property type="project" value="TreeGrafter"/>
</dbReference>
<dbReference type="InterPro" id="IPR035965">
    <property type="entry name" value="PAS-like_dom_sf"/>
</dbReference>
<dbReference type="SUPFAM" id="SSF58104">
    <property type="entry name" value="Methyl-accepting chemotaxis protein (MCP) signaling domain"/>
    <property type="match status" value="1"/>
</dbReference>
<dbReference type="PANTHER" id="PTHR43531:SF14">
    <property type="entry name" value="METHYL-ACCEPTING CHEMOTAXIS PROTEIN I-RELATED"/>
    <property type="match status" value="1"/>
</dbReference>
<dbReference type="PANTHER" id="PTHR43531">
    <property type="entry name" value="PROTEIN ICFG"/>
    <property type="match status" value="1"/>
</dbReference>
<keyword evidence="7" id="KW-0472">Membrane</keyword>
<keyword evidence="7" id="KW-1133">Transmembrane helix</keyword>
<comment type="subcellular location">
    <subcellularLocation>
        <location evidence="1">Membrane</location>
    </subcellularLocation>
</comment>
<feature type="domain" description="PAS" evidence="9">
    <location>
        <begin position="11"/>
        <end position="63"/>
    </location>
</feature>
<dbReference type="SUPFAM" id="SSF55785">
    <property type="entry name" value="PYP-like sensor domain (PAS domain)"/>
    <property type="match status" value="1"/>
</dbReference>
<evidence type="ECO:0000256" key="3">
    <source>
        <dbReference type="ARBA" id="ARBA00023224"/>
    </source>
</evidence>
<dbReference type="KEGG" id="tzo:THMIRHAT_01620"/>
<dbReference type="Gene3D" id="1.10.287.950">
    <property type="entry name" value="Methyl-accepting chemotaxis protein"/>
    <property type="match status" value="1"/>
</dbReference>
<feature type="transmembrane region" description="Helical" evidence="7">
    <location>
        <begin position="460"/>
        <end position="480"/>
    </location>
</feature>
<keyword evidence="12" id="KW-1185">Reference proteome</keyword>
<evidence type="ECO:0000259" key="10">
    <source>
        <dbReference type="PROSITE" id="PS50885"/>
    </source>
</evidence>
<dbReference type="PROSITE" id="PS50111">
    <property type="entry name" value="CHEMOTAXIS_TRANSDUC_2"/>
    <property type="match status" value="1"/>
</dbReference>
<feature type="transmembrane region" description="Helical" evidence="7">
    <location>
        <begin position="152"/>
        <end position="173"/>
    </location>
</feature>
<reference evidence="12" key="1">
    <citation type="submission" date="2019-11" db="EMBL/GenBank/DDBJ databases">
        <title>Isolation and characterization of two novel species in the genus Thiomicrorhabdus.</title>
        <authorList>
            <person name="Mochizuki J."/>
            <person name="Kojima H."/>
            <person name="Fukui M."/>
        </authorList>
    </citation>
    <scope>NUCLEOTIDE SEQUENCE [LARGE SCALE GENOMIC DNA]</scope>
    <source>
        <strain evidence="12">AkT22</strain>
    </source>
</reference>
<protein>
    <recommendedName>
        <fullName evidence="13">Methyl-accepting chemotaxis protein</fullName>
    </recommendedName>
</protein>
<comment type="similarity">
    <text evidence="4">Belongs to the methyl-accepting chemotaxis (MCP) protein family.</text>
</comment>
<dbReference type="AlphaFoldDB" id="A0A6F8PK08"/>
<dbReference type="Gene3D" id="1.20.120.1530">
    <property type="match status" value="2"/>
</dbReference>
<feature type="domain" description="Methyl-accepting transducer" evidence="8">
    <location>
        <begin position="715"/>
        <end position="944"/>
    </location>
</feature>
<feature type="domain" description="HAMP" evidence="10">
    <location>
        <begin position="529"/>
        <end position="575"/>
    </location>
</feature>
<dbReference type="SMART" id="SM00304">
    <property type="entry name" value="HAMP"/>
    <property type="match status" value="3"/>
</dbReference>
<evidence type="ECO:0000313" key="12">
    <source>
        <dbReference type="Proteomes" id="UP000501466"/>
    </source>
</evidence>
<keyword evidence="3 5" id="KW-0807">Transducer</keyword>
<evidence type="ECO:0000313" key="11">
    <source>
        <dbReference type="EMBL" id="BBP42416.1"/>
    </source>
</evidence>
<accession>A0A6F8PK08</accession>
<dbReference type="EMBL" id="AP021888">
    <property type="protein sequence ID" value="BBP42416.1"/>
    <property type="molecule type" value="Genomic_DNA"/>
</dbReference>
<keyword evidence="6" id="KW-0175">Coiled coil</keyword>
<dbReference type="Pfam" id="PF00015">
    <property type="entry name" value="MCPsignal"/>
    <property type="match status" value="1"/>
</dbReference>
<evidence type="ECO:0000256" key="5">
    <source>
        <dbReference type="PROSITE-ProRule" id="PRU00284"/>
    </source>
</evidence>
<feature type="coiled-coil region" evidence="6">
    <location>
        <begin position="727"/>
        <end position="754"/>
    </location>
</feature>